<feature type="compositionally biased region" description="Basic and acidic residues" evidence="1">
    <location>
        <begin position="257"/>
        <end position="272"/>
    </location>
</feature>
<sequence length="995" mass="109667">METLRLKQRKPVEEVVENWDDDDFLIDGDDLALRNPSTAVNAPPHRRDSLSSHVSMRSEMESIQGEDERVVHLPGEDENSTSHAIAIAANAGIPIPSSVPSTALAGTIKRLGGRKVRKILQEDWGDDLMLPDGADGLRIKTQDPTKFPQALRQVSSSYLSPSKPLNSPPVLGPEQPIKTPAQTLGPPINLDRFKDTDDDDDLFGDGSETIKVSKTRQVIKPALPAVKAKMPESRGHGDNDYEQDLELPSDGTLKLSSRRDIPKTPVSAHDDFDWGEGSLGTRFGGTRRDGRSNRSSSASAFSPSISSSITAESEDEAQLDGIELPHGPLDLKERLRRKRQNRSPERTIEEEPALPPRSVPQPEADTKDFFLDLNVGDGSVFDSGKLKLHTNVKLKSTRPTSPVRPKTAVSLTFTNKPVQATSRLPRPTSSHHERTHTQSSLEPVSESGGPIISRPTRRSQSRLGHLSQSSQSSTASGSTPITPSAPAFSGPTTPQKRQVGQKSSTVSLRNEPTTTNAQLLRLKRSLPAMRPPGSPARPMTARGAERPPSRTELASRPTSGIRPKTPVDRNRHSFGENSAAQARKPFVPAGGSSLQSYNVNAKRPFRRHDSDLSNDTRPTSRAVSRSTVRSPSPVKRDRKLEKLARAGARLPLSLPKRPRHFGDGHELDAFDDLPTSAKTESEFIKQPKYPSPQYPTQFRNKVMQHLLPGRTNSPAPSSPHSPARSEYLPRFARDTASSRIAREANLAHRVPSSGPLAPLTTQRVAQLSTRSNLHQPQPSVKPKRAAKKQPQLKPHLIANLNSSNESKMVNGMFYNPETFQWEGNDNALSSFDVPASSPSTVSVPPFTVREKENATPRPALITNISTTKGVQVVGGMVFDPQNMCWLKLGPQSAQSEITDPLDGFNAIDDEDDVFKDIPDLDDNTADTTETGRVSEVKDDWLVGEEFDVGPEFVRRQREEEERWRKKCERWLGLGNRDREAWRWTIRGVITEATER</sequence>
<feature type="compositionally biased region" description="Polar residues" evidence="1">
    <location>
        <begin position="759"/>
        <end position="778"/>
    </location>
</feature>
<feature type="region of interest" description="Disordered" evidence="1">
    <location>
        <begin position="707"/>
        <end position="726"/>
    </location>
</feature>
<dbReference type="GO" id="GO:1990334">
    <property type="term" value="C:Bfa1-Bub2 complex"/>
    <property type="evidence" value="ECO:0007669"/>
    <property type="project" value="InterPro"/>
</dbReference>
<evidence type="ECO:0000313" key="2">
    <source>
        <dbReference type="EMBL" id="KAK2607793.1"/>
    </source>
</evidence>
<feature type="region of interest" description="Disordered" evidence="1">
    <location>
        <begin position="747"/>
        <end position="801"/>
    </location>
</feature>
<gene>
    <name evidence="2" type="ORF">N8I77_006443</name>
</gene>
<evidence type="ECO:0008006" key="4">
    <source>
        <dbReference type="Google" id="ProtNLM"/>
    </source>
</evidence>
<dbReference type="InterPro" id="IPR034586">
    <property type="entry name" value="Bfa1/Byr4"/>
</dbReference>
<feature type="region of interest" description="Disordered" evidence="1">
    <location>
        <begin position="35"/>
        <end position="67"/>
    </location>
</feature>
<dbReference type="GO" id="GO:0005096">
    <property type="term" value="F:GTPase activator activity"/>
    <property type="evidence" value="ECO:0007669"/>
    <property type="project" value="InterPro"/>
</dbReference>
<dbReference type="PANTHER" id="PTHR35140:SF1">
    <property type="entry name" value="MITOTIC CHECK POINT PROTEIN BFA1"/>
    <property type="match status" value="1"/>
</dbReference>
<protein>
    <recommendedName>
        <fullName evidence="4">Cytokinesis regulator</fullName>
    </recommendedName>
</protein>
<organism evidence="2 3">
    <name type="scientific">Phomopsis amygdali</name>
    <name type="common">Fusicoccum amygdali</name>
    <dbReference type="NCBI Taxonomy" id="1214568"/>
    <lineage>
        <taxon>Eukaryota</taxon>
        <taxon>Fungi</taxon>
        <taxon>Dikarya</taxon>
        <taxon>Ascomycota</taxon>
        <taxon>Pezizomycotina</taxon>
        <taxon>Sordariomycetes</taxon>
        <taxon>Sordariomycetidae</taxon>
        <taxon>Diaporthales</taxon>
        <taxon>Diaporthaceae</taxon>
        <taxon>Diaporthe</taxon>
    </lineage>
</organism>
<feature type="compositionally biased region" description="Low complexity" evidence="1">
    <location>
        <begin position="713"/>
        <end position="722"/>
    </location>
</feature>
<feature type="compositionally biased region" description="Polar residues" evidence="1">
    <location>
        <begin position="490"/>
        <end position="518"/>
    </location>
</feature>
<feature type="compositionally biased region" description="Basic and acidic residues" evidence="1">
    <location>
        <begin position="45"/>
        <end position="67"/>
    </location>
</feature>
<dbReference type="EMBL" id="JAUJFL010000003">
    <property type="protein sequence ID" value="KAK2607793.1"/>
    <property type="molecule type" value="Genomic_DNA"/>
</dbReference>
<comment type="caution">
    <text evidence="2">The sequence shown here is derived from an EMBL/GenBank/DDBJ whole genome shotgun (WGS) entry which is preliminary data.</text>
</comment>
<proteinExistence type="predicted"/>
<feature type="compositionally biased region" description="Basic and acidic residues" evidence="1">
    <location>
        <begin position="229"/>
        <end position="239"/>
    </location>
</feature>
<feature type="compositionally biased region" description="Low complexity" evidence="1">
    <location>
        <begin position="616"/>
        <end position="633"/>
    </location>
</feature>
<feature type="region of interest" description="Disordered" evidence="1">
    <location>
        <begin position="158"/>
        <end position="191"/>
    </location>
</feature>
<feature type="compositionally biased region" description="Polar residues" evidence="1">
    <location>
        <begin position="409"/>
        <end position="422"/>
    </location>
</feature>
<dbReference type="PANTHER" id="PTHR35140">
    <property type="entry name" value="MITOTIC CHECK POINT PROTEIN BFA1"/>
    <property type="match status" value="1"/>
</dbReference>
<reference evidence="2" key="1">
    <citation type="submission" date="2023-06" db="EMBL/GenBank/DDBJ databases">
        <authorList>
            <person name="Noh H."/>
        </authorList>
    </citation>
    <scope>NUCLEOTIDE SEQUENCE</scope>
    <source>
        <strain evidence="2">DUCC20226</strain>
    </source>
</reference>
<feature type="compositionally biased region" description="Low complexity" evidence="1">
    <location>
        <begin position="293"/>
        <end position="311"/>
    </location>
</feature>
<dbReference type="GO" id="GO:0044732">
    <property type="term" value="C:mitotic spindle pole body"/>
    <property type="evidence" value="ECO:0007669"/>
    <property type="project" value="TreeGrafter"/>
</dbReference>
<keyword evidence="3" id="KW-1185">Reference proteome</keyword>
<feature type="compositionally biased region" description="Low complexity" evidence="1">
    <location>
        <begin position="461"/>
        <end position="479"/>
    </location>
</feature>
<name>A0AAD9W3U2_PHOAM</name>
<feature type="region of interest" description="Disordered" evidence="1">
    <location>
        <begin position="393"/>
        <end position="641"/>
    </location>
</feature>
<evidence type="ECO:0000313" key="3">
    <source>
        <dbReference type="Proteomes" id="UP001265746"/>
    </source>
</evidence>
<dbReference type="AlphaFoldDB" id="A0AAD9W3U2"/>
<accession>A0AAD9W3U2</accession>
<evidence type="ECO:0000256" key="1">
    <source>
        <dbReference type="SAM" id="MobiDB-lite"/>
    </source>
</evidence>
<dbReference type="Proteomes" id="UP001265746">
    <property type="component" value="Unassembled WGS sequence"/>
</dbReference>
<feature type="compositionally biased region" description="Basic and acidic residues" evidence="1">
    <location>
        <begin position="565"/>
        <end position="574"/>
    </location>
</feature>
<dbReference type="GO" id="GO:0031578">
    <property type="term" value="P:mitotic spindle orientation checkpoint signaling"/>
    <property type="evidence" value="ECO:0007669"/>
    <property type="project" value="TreeGrafter"/>
</dbReference>
<feature type="region of interest" description="Disordered" evidence="1">
    <location>
        <begin position="223"/>
        <end position="364"/>
    </location>
</feature>